<dbReference type="GO" id="GO:0005829">
    <property type="term" value="C:cytosol"/>
    <property type="evidence" value="ECO:0007669"/>
    <property type="project" value="TreeGrafter"/>
</dbReference>
<dbReference type="PATRIC" id="fig|1461693.3.peg.2627"/>
<dbReference type="InterPro" id="IPR050201">
    <property type="entry name" value="Bacterial_glucokinase"/>
</dbReference>
<comment type="similarity">
    <text evidence="3">Belongs to the bacterial glucokinase family.</text>
</comment>
<name>A0A058ZI77_9RHOB</name>
<dbReference type="GO" id="GO:0005524">
    <property type="term" value="F:ATP binding"/>
    <property type="evidence" value="ECO:0007669"/>
    <property type="project" value="InterPro"/>
</dbReference>
<dbReference type="CDD" id="cd24008">
    <property type="entry name" value="ASKHA_NBD_GLK"/>
    <property type="match status" value="1"/>
</dbReference>
<evidence type="ECO:0000256" key="1">
    <source>
        <dbReference type="ARBA" id="ARBA00022679"/>
    </source>
</evidence>
<dbReference type="RefSeq" id="WP_035252264.1">
    <property type="nucleotide sequence ID" value="NZ_AQQY01000009.1"/>
</dbReference>
<proteinExistence type="inferred from homology"/>
<comment type="caution">
    <text evidence="4">The sequence shown here is derived from an EMBL/GenBank/DDBJ whole genome shotgun (WGS) entry which is preliminary data.</text>
</comment>
<evidence type="ECO:0000256" key="3">
    <source>
        <dbReference type="RuleBase" id="RU004046"/>
    </source>
</evidence>
<dbReference type="SUPFAM" id="SSF53067">
    <property type="entry name" value="Actin-like ATPase domain"/>
    <property type="match status" value="1"/>
</dbReference>
<dbReference type="Gene3D" id="3.30.420.40">
    <property type="match status" value="1"/>
</dbReference>
<dbReference type="InterPro" id="IPR043129">
    <property type="entry name" value="ATPase_NBD"/>
</dbReference>
<dbReference type="GO" id="GO:0006096">
    <property type="term" value="P:glycolytic process"/>
    <property type="evidence" value="ECO:0007669"/>
    <property type="project" value="InterPro"/>
</dbReference>
<evidence type="ECO:0000313" key="5">
    <source>
        <dbReference type="Proteomes" id="UP000024836"/>
    </source>
</evidence>
<dbReference type="eggNOG" id="COG0837">
    <property type="taxonomic scope" value="Bacteria"/>
</dbReference>
<evidence type="ECO:0000256" key="2">
    <source>
        <dbReference type="ARBA" id="ARBA00022777"/>
    </source>
</evidence>
<protein>
    <submittedName>
        <fullName evidence="4">Glucokinase</fullName>
    </submittedName>
</protein>
<keyword evidence="5" id="KW-1185">Reference proteome</keyword>
<gene>
    <name evidence="4" type="ORF">ATO10_12959</name>
</gene>
<dbReference type="GO" id="GO:0005536">
    <property type="term" value="F:D-glucose binding"/>
    <property type="evidence" value="ECO:0007669"/>
    <property type="project" value="InterPro"/>
</dbReference>
<dbReference type="InterPro" id="IPR003836">
    <property type="entry name" value="Glucokinase"/>
</dbReference>
<keyword evidence="2 4" id="KW-0418">Kinase</keyword>
<dbReference type="Pfam" id="PF02685">
    <property type="entry name" value="Glucokinase"/>
    <property type="match status" value="1"/>
</dbReference>
<reference evidence="4 5" key="1">
    <citation type="submission" date="2013-04" db="EMBL/GenBank/DDBJ databases">
        <title>Shimia sp. 22II-S11-Z10 Genome Sequencing.</title>
        <authorList>
            <person name="Lai Q."/>
            <person name="Li G."/>
            <person name="Shao Z."/>
        </authorList>
    </citation>
    <scope>NUCLEOTIDE SEQUENCE [LARGE SCALE GENOMIC DNA]</scope>
    <source>
        <strain evidence="5">22II-S11-Z10</strain>
    </source>
</reference>
<dbReference type="EMBL" id="AQQY01000009">
    <property type="protein sequence ID" value="KCV81314.1"/>
    <property type="molecule type" value="Genomic_DNA"/>
</dbReference>
<dbReference type="PANTHER" id="PTHR47690:SF1">
    <property type="entry name" value="GLUCOKINASE"/>
    <property type="match status" value="1"/>
</dbReference>
<dbReference type="AlphaFoldDB" id="A0A058ZI77"/>
<dbReference type="Proteomes" id="UP000024836">
    <property type="component" value="Unassembled WGS sequence"/>
</dbReference>
<dbReference type="Gene3D" id="3.40.367.20">
    <property type="match status" value="1"/>
</dbReference>
<dbReference type="STRING" id="1461693.ATO10_12959"/>
<organism evidence="4 5">
    <name type="scientific">Actibacterium atlanticum</name>
    <dbReference type="NCBI Taxonomy" id="1461693"/>
    <lineage>
        <taxon>Bacteria</taxon>
        <taxon>Pseudomonadati</taxon>
        <taxon>Pseudomonadota</taxon>
        <taxon>Alphaproteobacteria</taxon>
        <taxon>Rhodobacterales</taxon>
        <taxon>Roseobacteraceae</taxon>
        <taxon>Actibacterium</taxon>
    </lineage>
</organism>
<dbReference type="GO" id="GO:0004340">
    <property type="term" value="F:glucokinase activity"/>
    <property type="evidence" value="ECO:0007669"/>
    <property type="project" value="InterPro"/>
</dbReference>
<accession>A0A058ZI77</accession>
<keyword evidence="1" id="KW-0808">Transferase</keyword>
<evidence type="ECO:0000313" key="4">
    <source>
        <dbReference type="EMBL" id="KCV81314.1"/>
    </source>
</evidence>
<dbReference type="PANTHER" id="PTHR47690">
    <property type="entry name" value="GLUCOKINASE"/>
    <property type="match status" value="1"/>
</dbReference>
<sequence>MTKHWYFVADIGGTNARFAAFHGARMMETAVYDTKQGDDLLDMARDFTRSAFPEPPVVAVAAAAGPVKDNALQLTNANASLSGDDLGLATGAKQAKIINDFAAAAWSTLAVGPGDISRISGAEVPGPATRLVIGPGTGLGVGVLVCADGAYHSVSGEGGHIGAAPRSRYEVEVFAALRTLWPDIFFGDTLVIEAEGILSGTGLPYLYQAVQNVERTDGPVPDPRGIFEGARNESDPVAIKTIDIFKAHLGQIAGDLALAFGASGGVYLVGGIAMKNPWIFNAPFVTAFTSGGRFTKEREVLPLYLVNEPNFGLIGAYKYVETLAPA</sequence>
<dbReference type="OrthoDB" id="9800595at2"/>